<dbReference type="EMBL" id="GGMR01000149">
    <property type="protein sequence ID" value="MBY12768.1"/>
    <property type="molecule type" value="Transcribed_RNA"/>
</dbReference>
<evidence type="ECO:0000313" key="2">
    <source>
        <dbReference type="EMBL" id="MBY12768.1"/>
    </source>
</evidence>
<proteinExistence type="predicted"/>
<keyword evidence="1" id="KW-0732">Signal</keyword>
<sequence length="114" mass="12386">MHFLISPPSSHRCRPLVAVVLSCMSLAGRVQAHLRTLFASGAPHTLQFDAVNASPRRGKTSSSFAGRALQRCNITGRIEPIDDKLATNVLRLDALSWQDAVHHEFGDGNVDGLQ</sequence>
<gene>
    <name evidence="2" type="ORF">g.4508</name>
</gene>
<reference evidence="2" key="1">
    <citation type="submission" date="2018-04" db="EMBL/GenBank/DDBJ databases">
        <title>Transcriptome of Schizaphis graminum biotype I.</title>
        <authorList>
            <person name="Scully E.D."/>
            <person name="Geib S.M."/>
            <person name="Palmer N.A."/>
            <person name="Koch K."/>
            <person name="Bradshaw J."/>
            <person name="Heng-Moss T."/>
            <person name="Sarath G."/>
        </authorList>
    </citation>
    <scope>NUCLEOTIDE SEQUENCE</scope>
</reference>
<feature type="signal peptide" evidence="1">
    <location>
        <begin position="1"/>
        <end position="32"/>
    </location>
</feature>
<feature type="chain" id="PRO_5015558852" evidence="1">
    <location>
        <begin position="33"/>
        <end position="114"/>
    </location>
</feature>
<protein>
    <submittedName>
        <fullName evidence="2">Uncharacterized protein</fullName>
    </submittedName>
</protein>
<dbReference type="AlphaFoldDB" id="A0A2S2N6R7"/>
<accession>A0A2S2N6R7</accession>
<organism evidence="2">
    <name type="scientific">Schizaphis graminum</name>
    <name type="common">Green bug aphid</name>
    <dbReference type="NCBI Taxonomy" id="13262"/>
    <lineage>
        <taxon>Eukaryota</taxon>
        <taxon>Metazoa</taxon>
        <taxon>Ecdysozoa</taxon>
        <taxon>Arthropoda</taxon>
        <taxon>Hexapoda</taxon>
        <taxon>Insecta</taxon>
        <taxon>Pterygota</taxon>
        <taxon>Neoptera</taxon>
        <taxon>Paraneoptera</taxon>
        <taxon>Hemiptera</taxon>
        <taxon>Sternorrhyncha</taxon>
        <taxon>Aphidomorpha</taxon>
        <taxon>Aphidoidea</taxon>
        <taxon>Aphididae</taxon>
        <taxon>Aphidini</taxon>
        <taxon>Schizaphis</taxon>
    </lineage>
</organism>
<name>A0A2S2N6R7_SCHGA</name>
<evidence type="ECO:0000256" key="1">
    <source>
        <dbReference type="SAM" id="SignalP"/>
    </source>
</evidence>